<evidence type="ECO:0000313" key="3">
    <source>
        <dbReference type="Proteomes" id="UP000183253"/>
    </source>
</evidence>
<dbReference type="RefSeq" id="WP_231290833.1">
    <property type="nucleotide sequence ID" value="NZ_CAEG01000011.1"/>
</dbReference>
<sequence length="171" mass="18161">MKRVLCLFMAAAMTMSAAFLTGCNDDDDNGDKHAAPTLTLKGGDIKAVHEIQSTMSVVVDVTAPAGISDLTVKIESPCLTAEVLGELGLAQTMNLVNPATAEMAAGLKELGFPVGDEVKNKTSLSINISQLVPMIAMIYNQDSNHNFVLTVIDADKQKSVETLKFHLTPAQ</sequence>
<dbReference type="Proteomes" id="UP000183253">
    <property type="component" value="Unassembled WGS sequence"/>
</dbReference>
<reference evidence="2 3" key="1">
    <citation type="submission" date="2016-10" db="EMBL/GenBank/DDBJ databases">
        <authorList>
            <person name="de Groot N.N."/>
        </authorList>
    </citation>
    <scope>NUCLEOTIDE SEQUENCE [LARGE SCALE GENOMIC DNA]</scope>
    <source>
        <strain evidence="2 3">DSM 25383</strain>
    </source>
</reference>
<dbReference type="PROSITE" id="PS51257">
    <property type="entry name" value="PROKAR_LIPOPROTEIN"/>
    <property type="match status" value="1"/>
</dbReference>
<proteinExistence type="predicted"/>
<dbReference type="EMBL" id="FNRI01000004">
    <property type="protein sequence ID" value="SEA58580.1"/>
    <property type="molecule type" value="Genomic_DNA"/>
</dbReference>
<feature type="signal peptide" evidence="1">
    <location>
        <begin position="1"/>
        <end position="17"/>
    </location>
</feature>
<keyword evidence="1" id="KW-0732">Signal</keyword>
<evidence type="ECO:0000256" key="1">
    <source>
        <dbReference type="SAM" id="SignalP"/>
    </source>
</evidence>
<gene>
    <name evidence="2" type="ORF">SAMN05444145_104278</name>
</gene>
<accession>A0A1H4CE34</accession>
<evidence type="ECO:0000313" key="2">
    <source>
        <dbReference type="EMBL" id="SEA58580.1"/>
    </source>
</evidence>
<dbReference type="AlphaFoldDB" id="A0A1H4CE34"/>
<keyword evidence="3" id="KW-1185">Reference proteome</keyword>
<protein>
    <submittedName>
        <fullName evidence="2">Uncharacterized protein</fullName>
    </submittedName>
</protein>
<organism evidence="2 3">
    <name type="scientific">Alistipes timonensis JC136</name>
    <dbReference type="NCBI Taxonomy" id="1033731"/>
    <lineage>
        <taxon>Bacteria</taxon>
        <taxon>Pseudomonadati</taxon>
        <taxon>Bacteroidota</taxon>
        <taxon>Bacteroidia</taxon>
        <taxon>Bacteroidales</taxon>
        <taxon>Rikenellaceae</taxon>
        <taxon>Alistipes</taxon>
    </lineage>
</organism>
<name>A0A1H4CE34_9BACT</name>
<feature type="chain" id="PRO_5010377688" evidence="1">
    <location>
        <begin position="18"/>
        <end position="171"/>
    </location>
</feature>
<dbReference type="STRING" id="1033731.SAMN05444145_104278"/>